<evidence type="ECO:0000259" key="4">
    <source>
        <dbReference type="Pfam" id="PF00891"/>
    </source>
</evidence>
<comment type="caution">
    <text evidence="6">The sequence shown here is derived from an EMBL/GenBank/DDBJ whole genome shotgun (WGS) entry which is preliminary data.</text>
</comment>
<dbReference type="Proteomes" id="UP001150266">
    <property type="component" value="Unassembled WGS sequence"/>
</dbReference>
<evidence type="ECO:0000313" key="7">
    <source>
        <dbReference type="Proteomes" id="UP001150266"/>
    </source>
</evidence>
<reference evidence="6" key="1">
    <citation type="submission" date="2022-08" db="EMBL/GenBank/DDBJ databases">
        <title>A Global Phylogenomic Analysis of the Shiitake Genus Lentinula.</title>
        <authorList>
            <consortium name="DOE Joint Genome Institute"/>
            <person name="Sierra-Patev S."/>
            <person name="Min B."/>
            <person name="Naranjo-Ortiz M."/>
            <person name="Looney B."/>
            <person name="Konkel Z."/>
            <person name="Slot J.C."/>
            <person name="Sakamoto Y."/>
            <person name="Steenwyk J.L."/>
            <person name="Rokas A."/>
            <person name="Carro J."/>
            <person name="Camarero S."/>
            <person name="Ferreira P."/>
            <person name="Molpeceres G."/>
            <person name="Ruiz-Duenas F.J."/>
            <person name="Serrano A."/>
            <person name="Henrissat B."/>
            <person name="Drula E."/>
            <person name="Hughes K.W."/>
            <person name="Mata J.L."/>
            <person name="Ishikawa N.K."/>
            <person name="Vargas-Isla R."/>
            <person name="Ushijima S."/>
            <person name="Smith C.A."/>
            <person name="Ahrendt S."/>
            <person name="Andreopoulos W."/>
            <person name="He G."/>
            <person name="Labutti K."/>
            <person name="Lipzen A."/>
            <person name="Ng V."/>
            <person name="Riley R."/>
            <person name="Sandor L."/>
            <person name="Barry K."/>
            <person name="Martinez A.T."/>
            <person name="Xiao Y."/>
            <person name="Gibbons J.G."/>
            <person name="Terashima K."/>
            <person name="Grigoriev I.V."/>
            <person name="Hibbett D.S."/>
        </authorList>
    </citation>
    <scope>NUCLEOTIDE SEQUENCE</scope>
    <source>
        <strain evidence="6">JLM2183</strain>
    </source>
</reference>
<evidence type="ECO:0000259" key="5">
    <source>
        <dbReference type="Pfam" id="PF08100"/>
    </source>
</evidence>
<accession>A0A9W9AEK2</accession>
<dbReference type="InterPro" id="IPR001077">
    <property type="entry name" value="COMT_C"/>
</dbReference>
<dbReference type="Gene3D" id="3.40.50.150">
    <property type="entry name" value="Vaccinia Virus protein VP39"/>
    <property type="match status" value="1"/>
</dbReference>
<dbReference type="InterPro" id="IPR036388">
    <property type="entry name" value="WH-like_DNA-bd_sf"/>
</dbReference>
<sequence>MSSFDNTHITALTGLINKAVQDVIAEYGAIGQAIPSLDTLEPGPFQVPEEMPARLTKAIQIIEAACAQLCYSIAPPGHVMINKSLEHEEPACLLVVTEARIPDLLLNKPEGVPASELASRAGLDASKLTRVLRLLATKHCFTEVKPGVFANNRLSMKLLSSDLVSSMVAMFADESLKASAYFNDTLTDPSEMDGGIPFRRATGYSFFDYYQTPQGLKKGERFAKGMIGWGDVTGKSLVAKAYPWTSQPADITICDVGGGHGNIIMGLMKAHPHIKTVLQDQPQVIEMAHKFWAEEHPEAIEKERIKFVPFDFFKDAPIEGCDFYYICGVLHDWPDAECELILKNVRKAMKPSSRVIIHDTVIRDVVRSTYDHLKASSDKSVQVDVAPEPLLPNYGVGCIRTYGLDMALMHLLNAQARTLPEYIELGEKSGLRFEKLYEAGETDLVEFTPF</sequence>
<dbReference type="PROSITE" id="PS51683">
    <property type="entry name" value="SAM_OMT_II"/>
    <property type="match status" value="1"/>
</dbReference>
<keyword evidence="2" id="KW-0808">Transferase</keyword>
<dbReference type="CDD" id="cd02440">
    <property type="entry name" value="AdoMet_MTases"/>
    <property type="match status" value="1"/>
</dbReference>
<keyword evidence="7" id="KW-1185">Reference proteome</keyword>
<proteinExistence type="predicted"/>
<dbReference type="InterPro" id="IPR016461">
    <property type="entry name" value="COMT-like"/>
</dbReference>
<dbReference type="Gene3D" id="1.10.10.10">
    <property type="entry name" value="Winged helix-like DNA-binding domain superfamily/Winged helix DNA-binding domain"/>
    <property type="match status" value="1"/>
</dbReference>
<name>A0A9W9AEK2_9AGAR</name>
<dbReference type="EMBL" id="JAOTPV010000008">
    <property type="protein sequence ID" value="KAJ4479217.1"/>
    <property type="molecule type" value="Genomic_DNA"/>
</dbReference>
<dbReference type="InterPro" id="IPR036390">
    <property type="entry name" value="WH_DNA-bd_sf"/>
</dbReference>
<evidence type="ECO:0000256" key="1">
    <source>
        <dbReference type="ARBA" id="ARBA00022603"/>
    </source>
</evidence>
<dbReference type="SUPFAM" id="SSF53335">
    <property type="entry name" value="S-adenosyl-L-methionine-dependent methyltransferases"/>
    <property type="match status" value="1"/>
</dbReference>
<organism evidence="6 7">
    <name type="scientific">Lentinula aciculospora</name>
    <dbReference type="NCBI Taxonomy" id="153920"/>
    <lineage>
        <taxon>Eukaryota</taxon>
        <taxon>Fungi</taxon>
        <taxon>Dikarya</taxon>
        <taxon>Basidiomycota</taxon>
        <taxon>Agaricomycotina</taxon>
        <taxon>Agaricomycetes</taxon>
        <taxon>Agaricomycetidae</taxon>
        <taxon>Agaricales</taxon>
        <taxon>Marasmiineae</taxon>
        <taxon>Omphalotaceae</taxon>
        <taxon>Lentinula</taxon>
    </lineage>
</organism>
<protein>
    <submittedName>
        <fullName evidence="6">S-adenosyl-L-methionine-dependent methyltransferase</fullName>
    </submittedName>
</protein>
<keyword evidence="3" id="KW-0949">S-adenosyl-L-methionine</keyword>
<dbReference type="AlphaFoldDB" id="A0A9W9AEK2"/>
<gene>
    <name evidence="6" type="ORF">J3R30DRAFT_3702327</name>
</gene>
<dbReference type="GO" id="GO:0046983">
    <property type="term" value="F:protein dimerization activity"/>
    <property type="evidence" value="ECO:0007669"/>
    <property type="project" value="InterPro"/>
</dbReference>
<dbReference type="PANTHER" id="PTHR43712">
    <property type="entry name" value="PUTATIVE (AFU_ORTHOLOGUE AFUA_4G14580)-RELATED"/>
    <property type="match status" value="1"/>
</dbReference>
<keyword evidence="1 6" id="KW-0489">Methyltransferase</keyword>
<dbReference type="GO" id="GO:0008171">
    <property type="term" value="F:O-methyltransferase activity"/>
    <property type="evidence" value="ECO:0007669"/>
    <property type="project" value="InterPro"/>
</dbReference>
<dbReference type="OrthoDB" id="1606438at2759"/>
<dbReference type="GO" id="GO:0032259">
    <property type="term" value="P:methylation"/>
    <property type="evidence" value="ECO:0007669"/>
    <property type="project" value="UniProtKB-KW"/>
</dbReference>
<feature type="domain" description="O-methyltransferase dimerisation" evidence="5">
    <location>
        <begin position="90"/>
        <end position="161"/>
    </location>
</feature>
<dbReference type="Pfam" id="PF00891">
    <property type="entry name" value="Methyltransf_2"/>
    <property type="match status" value="1"/>
</dbReference>
<evidence type="ECO:0000256" key="3">
    <source>
        <dbReference type="ARBA" id="ARBA00022691"/>
    </source>
</evidence>
<feature type="domain" description="O-methyltransferase C-terminal" evidence="4">
    <location>
        <begin position="194"/>
        <end position="364"/>
    </location>
</feature>
<dbReference type="SUPFAM" id="SSF46785">
    <property type="entry name" value="Winged helix' DNA-binding domain"/>
    <property type="match status" value="1"/>
</dbReference>
<dbReference type="Pfam" id="PF08100">
    <property type="entry name" value="Dimerisation"/>
    <property type="match status" value="1"/>
</dbReference>
<dbReference type="InterPro" id="IPR029063">
    <property type="entry name" value="SAM-dependent_MTases_sf"/>
</dbReference>
<dbReference type="PANTHER" id="PTHR43712:SF2">
    <property type="entry name" value="O-METHYLTRANSFERASE CICE"/>
    <property type="match status" value="1"/>
</dbReference>
<dbReference type="InterPro" id="IPR012967">
    <property type="entry name" value="COMT_dimerisation"/>
</dbReference>
<evidence type="ECO:0000313" key="6">
    <source>
        <dbReference type="EMBL" id="KAJ4479217.1"/>
    </source>
</evidence>
<evidence type="ECO:0000256" key="2">
    <source>
        <dbReference type="ARBA" id="ARBA00022679"/>
    </source>
</evidence>